<accession>A0A0K2THR1</accession>
<evidence type="ECO:0000313" key="1">
    <source>
        <dbReference type="EMBL" id="CDW25061.1"/>
    </source>
</evidence>
<protein>
    <submittedName>
        <fullName evidence="1">Uncharacterized protein</fullName>
    </submittedName>
</protein>
<dbReference type="EMBL" id="HACA01007700">
    <property type="protein sequence ID" value="CDW25061.1"/>
    <property type="molecule type" value="Transcribed_RNA"/>
</dbReference>
<organism evidence="1">
    <name type="scientific">Lepeophtheirus salmonis</name>
    <name type="common">Salmon louse</name>
    <name type="synonym">Caligus salmonis</name>
    <dbReference type="NCBI Taxonomy" id="72036"/>
    <lineage>
        <taxon>Eukaryota</taxon>
        <taxon>Metazoa</taxon>
        <taxon>Ecdysozoa</taxon>
        <taxon>Arthropoda</taxon>
        <taxon>Crustacea</taxon>
        <taxon>Multicrustacea</taxon>
        <taxon>Hexanauplia</taxon>
        <taxon>Copepoda</taxon>
        <taxon>Siphonostomatoida</taxon>
        <taxon>Caligidae</taxon>
        <taxon>Lepeophtheirus</taxon>
    </lineage>
</organism>
<name>A0A0K2THR1_LEPSM</name>
<sequence>MQKKCYENAKTILGTRNIKYVCQSLLARELKKNKSNVLSLILLIHLQLLKKKCHNLLFRLTTMWYGCFGYK</sequence>
<proteinExistence type="predicted"/>
<dbReference type="AlphaFoldDB" id="A0A0K2THR1"/>
<reference evidence="1" key="1">
    <citation type="submission" date="2014-05" db="EMBL/GenBank/DDBJ databases">
        <authorList>
            <person name="Chronopoulou M."/>
        </authorList>
    </citation>
    <scope>NUCLEOTIDE SEQUENCE</scope>
    <source>
        <tissue evidence="1">Whole organism</tissue>
    </source>
</reference>